<dbReference type="EMBL" id="FQWM01000011">
    <property type="protein sequence ID" value="SHH85425.1"/>
    <property type="molecule type" value="Genomic_DNA"/>
</dbReference>
<proteinExistence type="predicted"/>
<name>A0A1M5WD26_9RHOB</name>
<keyword evidence="3" id="KW-1185">Reference proteome</keyword>
<dbReference type="GO" id="GO:0016757">
    <property type="term" value="F:glycosyltransferase activity"/>
    <property type="evidence" value="ECO:0007669"/>
    <property type="project" value="TreeGrafter"/>
</dbReference>
<feature type="domain" description="Glycosyltransferase subfamily 4-like N-terminal" evidence="1">
    <location>
        <begin position="20"/>
        <end position="164"/>
    </location>
</feature>
<dbReference type="PANTHER" id="PTHR12526">
    <property type="entry name" value="GLYCOSYLTRANSFERASE"/>
    <property type="match status" value="1"/>
</dbReference>
<dbReference type="Pfam" id="PF13692">
    <property type="entry name" value="Glyco_trans_1_4"/>
    <property type="match status" value="1"/>
</dbReference>
<dbReference type="Pfam" id="PF13579">
    <property type="entry name" value="Glyco_trans_4_4"/>
    <property type="match status" value="1"/>
</dbReference>
<dbReference type="SUPFAM" id="SSF53756">
    <property type="entry name" value="UDP-Glycosyltransferase/glycogen phosphorylase"/>
    <property type="match status" value="1"/>
</dbReference>
<dbReference type="PANTHER" id="PTHR12526:SF638">
    <property type="entry name" value="SPORE COAT PROTEIN SA"/>
    <property type="match status" value="1"/>
</dbReference>
<reference evidence="3" key="1">
    <citation type="submission" date="2016-11" db="EMBL/GenBank/DDBJ databases">
        <authorList>
            <person name="Varghese N."/>
            <person name="Submissions S."/>
        </authorList>
    </citation>
    <scope>NUCLEOTIDE SEQUENCE [LARGE SCALE GENOMIC DNA]</scope>
    <source>
        <strain evidence="3">DSM 28223</strain>
    </source>
</reference>
<evidence type="ECO:0000313" key="2">
    <source>
        <dbReference type="EMBL" id="SHH85425.1"/>
    </source>
</evidence>
<keyword evidence="2" id="KW-0808">Transferase</keyword>
<dbReference type="OrthoDB" id="9790710at2"/>
<organism evidence="2 3">
    <name type="scientific">Cognatishimia maritima</name>
    <dbReference type="NCBI Taxonomy" id="870908"/>
    <lineage>
        <taxon>Bacteria</taxon>
        <taxon>Pseudomonadati</taxon>
        <taxon>Pseudomonadota</taxon>
        <taxon>Alphaproteobacteria</taxon>
        <taxon>Rhodobacterales</taxon>
        <taxon>Paracoccaceae</taxon>
        <taxon>Cognatishimia</taxon>
    </lineage>
</organism>
<dbReference type="Gene3D" id="3.40.50.2000">
    <property type="entry name" value="Glycogen Phosphorylase B"/>
    <property type="match status" value="2"/>
</dbReference>
<gene>
    <name evidence="2" type="ORF">SAMN04488044_0082</name>
</gene>
<evidence type="ECO:0000313" key="3">
    <source>
        <dbReference type="Proteomes" id="UP000184211"/>
    </source>
</evidence>
<dbReference type="RefSeq" id="WP_072794271.1">
    <property type="nucleotide sequence ID" value="NZ_FQWM01000011.1"/>
</dbReference>
<dbReference type="InterPro" id="IPR028098">
    <property type="entry name" value="Glyco_trans_4-like_N"/>
</dbReference>
<dbReference type="Proteomes" id="UP000184211">
    <property type="component" value="Unassembled WGS sequence"/>
</dbReference>
<dbReference type="STRING" id="870908.SAMN04488044_0082"/>
<accession>A0A1M5WD26</accession>
<sequence length="381" mass="41628">MEKRIALVSGTAWYLWNFRRNVIAALVSEGWQVTVIAGADEWTSHLAAMTGVQVLDWPVSLDGSNPIEEWAALRRVWRLLRRARPKVVFNNGIKANVYGGLACRLLRLPYVNNVSGLGMRMRKRDAMGRILTRLYSFASSRAETLLVQNPADLDFLRSHGLSKSTPVVRTMGSGVDLTQFQNAPLPPDLPRRFVFVGRLQTDKGIEDFVAVAQRARAAHLPAEFTVVGDTFHANAGAIRAATLKDWGRAQNIQFVGRQTDVRPYLTAAHVLVMPSHGGEGLPKVILEAAASGRPVIASDVDGCRDGLVEGQTGWLVPPRDLGALTETVGKICAMASSDLETMSAKARELAEQRFSDQLIAETCLRLAESSTSNTVSGTRNL</sequence>
<protein>
    <submittedName>
        <fullName evidence="2">Glycosyltransferase involved in cell wall bisynthesis</fullName>
    </submittedName>
</protein>
<dbReference type="AlphaFoldDB" id="A0A1M5WD26"/>
<evidence type="ECO:0000259" key="1">
    <source>
        <dbReference type="Pfam" id="PF13579"/>
    </source>
</evidence>
<dbReference type="CDD" id="cd03808">
    <property type="entry name" value="GT4_CapM-like"/>
    <property type="match status" value="1"/>
</dbReference>